<proteinExistence type="predicted"/>
<dbReference type="EMBL" id="JANPWB010000014">
    <property type="protein sequence ID" value="KAJ1101983.1"/>
    <property type="molecule type" value="Genomic_DNA"/>
</dbReference>
<dbReference type="Proteomes" id="UP001066276">
    <property type="component" value="Chromosome 10"/>
</dbReference>
<sequence>MSLCVVAVLDTYPRGNPHDMGEGNPGSWSRRRYLGPHLEYAATSLRGRHECKRDWDTRFQGLMGPALVNGCRITLLLGRQASCGCAALRGRVRPRNAPLSPRLSAGGVSGHLLHPVVCCNPHSPAGSPHLVWEQHGVRGGVEFHSGQPRTDFAPGTAGENKQRSLCTHEGENNVGKGRSARHALKVIKRSPCATKYFSPG</sequence>
<evidence type="ECO:0000313" key="1">
    <source>
        <dbReference type="EMBL" id="KAJ1101983.1"/>
    </source>
</evidence>
<name>A0AAV7MLT7_PLEWA</name>
<evidence type="ECO:0000313" key="2">
    <source>
        <dbReference type="Proteomes" id="UP001066276"/>
    </source>
</evidence>
<keyword evidence="2" id="KW-1185">Reference proteome</keyword>
<dbReference type="AlphaFoldDB" id="A0AAV7MLT7"/>
<gene>
    <name evidence="1" type="ORF">NDU88_007044</name>
</gene>
<comment type="caution">
    <text evidence="1">The sequence shown here is derived from an EMBL/GenBank/DDBJ whole genome shotgun (WGS) entry which is preliminary data.</text>
</comment>
<reference evidence="1" key="1">
    <citation type="journal article" date="2022" name="bioRxiv">
        <title>Sequencing and chromosome-scale assembly of the giantPleurodeles waltlgenome.</title>
        <authorList>
            <person name="Brown T."/>
            <person name="Elewa A."/>
            <person name="Iarovenko S."/>
            <person name="Subramanian E."/>
            <person name="Araus A.J."/>
            <person name="Petzold A."/>
            <person name="Susuki M."/>
            <person name="Suzuki K.-i.T."/>
            <person name="Hayashi T."/>
            <person name="Toyoda A."/>
            <person name="Oliveira C."/>
            <person name="Osipova E."/>
            <person name="Leigh N.D."/>
            <person name="Simon A."/>
            <person name="Yun M.H."/>
        </authorList>
    </citation>
    <scope>NUCLEOTIDE SEQUENCE</scope>
    <source>
        <strain evidence="1">20211129_DDA</strain>
        <tissue evidence="1">Liver</tissue>
    </source>
</reference>
<organism evidence="1 2">
    <name type="scientific">Pleurodeles waltl</name>
    <name type="common">Iberian ribbed newt</name>
    <dbReference type="NCBI Taxonomy" id="8319"/>
    <lineage>
        <taxon>Eukaryota</taxon>
        <taxon>Metazoa</taxon>
        <taxon>Chordata</taxon>
        <taxon>Craniata</taxon>
        <taxon>Vertebrata</taxon>
        <taxon>Euteleostomi</taxon>
        <taxon>Amphibia</taxon>
        <taxon>Batrachia</taxon>
        <taxon>Caudata</taxon>
        <taxon>Salamandroidea</taxon>
        <taxon>Salamandridae</taxon>
        <taxon>Pleurodelinae</taxon>
        <taxon>Pleurodeles</taxon>
    </lineage>
</organism>
<accession>A0AAV7MLT7</accession>
<protein>
    <submittedName>
        <fullName evidence="1">Uncharacterized protein</fullName>
    </submittedName>
</protein>